<name>A0A183AFX4_9TREM</name>
<dbReference type="Gene3D" id="1.10.287.70">
    <property type="match status" value="1"/>
</dbReference>
<dbReference type="AlphaFoldDB" id="A0A183AFX4"/>
<proteinExistence type="predicted"/>
<organism evidence="2">
    <name type="scientific">Echinostoma caproni</name>
    <dbReference type="NCBI Taxonomy" id="27848"/>
    <lineage>
        <taxon>Eukaryota</taxon>
        <taxon>Metazoa</taxon>
        <taxon>Spiralia</taxon>
        <taxon>Lophotrochozoa</taxon>
        <taxon>Platyhelminthes</taxon>
        <taxon>Trematoda</taxon>
        <taxon>Digenea</taxon>
        <taxon>Plagiorchiida</taxon>
        <taxon>Echinostomata</taxon>
        <taxon>Echinostomatoidea</taxon>
        <taxon>Echinostomatidae</taxon>
        <taxon>Echinostoma</taxon>
    </lineage>
</organism>
<evidence type="ECO:0000256" key="1">
    <source>
        <dbReference type="SAM" id="MobiDB-lite"/>
    </source>
</evidence>
<protein>
    <submittedName>
        <fullName evidence="2">STRP1 protein</fullName>
    </submittedName>
</protein>
<feature type="compositionally biased region" description="Basic and acidic residues" evidence="1">
    <location>
        <begin position="112"/>
        <end position="131"/>
    </location>
</feature>
<sequence>LYALVGIPLVFLYLSNIGDYLADVFRALYSRTCRTTCERFCSFSILASIFRSLARPEHIPTDIMEAEEPLPRMNEPIAHAHYRRKKRVLLKKICRVDPVVDGDSPELGSDEIPERSVEDGVLKTKTDKKSEQQQQPSYISSNLRKLYQRMRELLSPKSPKVEEMVKINAEHSSNHCYPVGEAATGLVFL</sequence>
<reference evidence="2" key="1">
    <citation type="submission" date="2016-06" db="UniProtKB">
        <authorList>
            <consortium name="WormBaseParasite"/>
        </authorList>
    </citation>
    <scope>IDENTIFICATION</scope>
</reference>
<feature type="region of interest" description="Disordered" evidence="1">
    <location>
        <begin position="103"/>
        <end position="137"/>
    </location>
</feature>
<evidence type="ECO:0000313" key="2">
    <source>
        <dbReference type="WBParaSite" id="ECPE_0000587201-mRNA-1"/>
    </source>
</evidence>
<dbReference type="WBParaSite" id="ECPE_0000587201-mRNA-1">
    <property type="protein sequence ID" value="ECPE_0000587201-mRNA-1"/>
    <property type="gene ID" value="ECPE_0000587201"/>
</dbReference>
<accession>A0A183AFX4</accession>